<dbReference type="GO" id="GO:0008270">
    <property type="term" value="F:zinc ion binding"/>
    <property type="evidence" value="ECO:0007669"/>
    <property type="project" value="UniProtKB-KW"/>
</dbReference>
<dbReference type="AlphaFoldDB" id="E3MCJ8"/>
<dbReference type="SUPFAM" id="SSF48403">
    <property type="entry name" value="Ankyrin repeat"/>
    <property type="match status" value="1"/>
</dbReference>
<dbReference type="InParanoid" id="E3MCJ8"/>
<reference evidence="9" key="1">
    <citation type="submission" date="2007-07" db="EMBL/GenBank/DDBJ databases">
        <title>PCAP assembly of the Caenorhabditis remanei genome.</title>
        <authorList>
            <consortium name="The Caenorhabditis remanei Sequencing Consortium"/>
            <person name="Wilson R.K."/>
        </authorList>
    </citation>
    <scope>NUCLEOTIDE SEQUENCE [LARGE SCALE GENOMIC DNA]</scope>
    <source>
        <strain evidence="9">PB4641</strain>
    </source>
</reference>
<dbReference type="InterPro" id="IPR002110">
    <property type="entry name" value="Ankyrin_rpt"/>
</dbReference>
<dbReference type="InterPro" id="IPR017907">
    <property type="entry name" value="Znf_RING_CS"/>
</dbReference>
<dbReference type="Gene3D" id="3.40.50.10190">
    <property type="entry name" value="BRCT domain"/>
    <property type="match status" value="1"/>
</dbReference>
<dbReference type="InterPro" id="IPR036420">
    <property type="entry name" value="BRCT_dom_sf"/>
</dbReference>
<dbReference type="Proteomes" id="UP000008281">
    <property type="component" value="Unassembled WGS sequence"/>
</dbReference>
<dbReference type="SUPFAM" id="SSF57850">
    <property type="entry name" value="RING/U-box"/>
    <property type="match status" value="1"/>
</dbReference>
<feature type="repeat" description="ANK" evidence="4">
    <location>
        <begin position="442"/>
        <end position="474"/>
    </location>
</feature>
<dbReference type="PROSITE" id="PS50297">
    <property type="entry name" value="ANK_REP_REGION"/>
    <property type="match status" value="2"/>
</dbReference>
<dbReference type="EMBL" id="DS268435">
    <property type="protein sequence ID" value="EFO98579.1"/>
    <property type="molecule type" value="Genomic_DNA"/>
</dbReference>
<dbReference type="HOGENOM" id="CLU_401278_0_0_1"/>
<evidence type="ECO:0000313" key="9">
    <source>
        <dbReference type="EMBL" id="EFO98579.1"/>
    </source>
</evidence>
<dbReference type="GO" id="GO:0031436">
    <property type="term" value="C:BRCA1-BARD1 complex"/>
    <property type="evidence" value="ECO:0007669"/>
    <property type="project" value="EnsemblMetazoa"/>
</dbReference>
<evidence type="ECO:0000256" key="6">
    <source>
        <dbReference type="SAM" id="MobiDB-lite"/>
    </source>
</evidence>
<dbReference type="OrthoDB" id="194358at2759"/>
<evidence type="ECO:0000256" key="1">
    <source>
        <dbReference type="ARBA" id="ARBA00022723"/>
    </source>
</evidence>
<dbReference type="PANTHER" id="PTHR22956:SF15">
    <property type="entry name" value="DOMAIN OF UNKNOWN FUNCTION WSN DOMAIN-CONTAINING PROTEIN"/>
    <property type="match status" value="1"/>
</dbReference>
<dbReference type="InterPro" id="IPR013083">
    <property type="entry name" value="Znf_RING/FYVE/PHD"/>
</dbReference>
<keyword evidence="2 5" id="KW-0863">Zinc-finger</keyword>
<feature type="domain" description="RING-type" evidence="7">
    <location>
        <begin position="18"/>
        <end position="66"/>
    </location>
</feature>
<dbReference type="FunCoup" id="E3MCJ8">
    <property type="interactions" value="154"/>
</dbReference>
<dbReference type="SUPFAM" id="SSF52113">
    <property type="entry name" value="BRCT domain"/>
    <property type="match status" value="2"/>
</dbReference>
<dbReference type="Pfam" id="PF14634">
    <property type="entry name" value="zf-RING_5"/>
    <property type="match status" value="1"/>
</dbReference>
<evidence type="ECO:0000256" key="5">
    <source>
        <dbReference type="PROSITE-ProRule" id="PRU00175"/>
    </source>
</evidence>
<dbReference type="PROSITE" id="PS50172">
    <property type="entry name" value="BRCT"/>
    <property type="match status" value="1"/>
</dbReference>
<dbReference type="InterPro" id="IPR053345">
    <property type="entry name" value="Ankyrin_repeat-containing"/>
</dbReference>
<dbReference type="PROSITE" id="PS50089">
    <property type="entry name" value="ZF_RING_2"/>
    <property type="match status" value="1"/>
</dbReference>
<dbReference type="InterPro" id="IPR001357">
    <property type="entry name" value="BRCT_dom"/>
</dbReference>
<keyword evidence="10" id="KW-1185">Reference proteome</keyword>
<dbReference type="GO" id="GO:0006281">
    <property type="term" value="P:DNA repair"/>
    <property type="evidence" value="ECO:0007669"/>
    <property type="project" value="EnsemblMetazoa"/>
</dbReference>
<accession>E3MCJ8</accession>
<dbReference type="GO" id="GO:0061630">
    <property type="term" value="F:ubiquitin protein ligase activity"/>
    <property type="evidence" value="ECO:0007669"/>
    <property type="project" value="EnsemblMetazoa"/>
</dbReference>
<evidence type="ECO:0000256" key="2">
    <source>
        <dbReference type="ARBA" id="ARBA00022771"/>
    </source>
</evidence>
<organism evidence="10">
    <name type="scientific">Caenorhabditis remanei</name>
    <name type="common">Caenorhabditis vulgaris</name>
    <dbReference type="NCBI Taxonomy" id="31234"/>
    <lineage>
        <taxon>Eukaryota</taxon>
        <taxon>Metazoa</taxon>
        <taxon>Ecdysozoa</taxon>
        <taxon>Nematoda</taxon>
        <taxon>Chromadorea</taxon>
        <taxon>Rhabditida</taxon>
        <taxon>Rhabditina</taxon>
        <taxon>Rhabditomorpha</taxon>
        <taxon>Rhabditoidea</taxon>
        <taxon>Rhabditidae</taxon>
        <taxon>Peloderinae</taxon>
        <taxon>Caenorhabditis</taxon>
    </lineage>
</organism>
<dbReference type="SMART" id="SM00184">
    <property type="entry name" value="RING"/>
    <property type="match status" value="1"/>
</dbReference>
<feature type="region of interest" description="Disordered" evidence="6">
    <location>
        <begin position="300"/>
        <end position="353"/>
    </location>
</feature>
<sequence>MFENTKRALEEFQTKIECNKCRTTKKDLQYLGTSCKHAFCWDCISDFSQKIPGRRSSVARHQCPTCAFPLDTTKIIGAHMLNTCYESLSDLRNLLDKATTSQMTQVDIACTQNIFDKDAHQVSGNQGAIDRFLETQTHMPDELGQLNDEESTIVPKVENRENSHSPELDIFHDYSADVKSARSSVKRSSTSTEHERKPKRSSVLKTVKNEPAEPNLFASQIPQRTHENDLLTPFLEVWWFLDDPNTQIGLQRRSTAPYSSGVGKYAQSFGSSKKDENDPFTTTIVLPKRQASLEQLSIKTPKVEPVEEPEEQPSISKRSRKVSVKMENIERRSQSPMSFGEKSMSLKPEQRRSSFGTRRGELVIINSIQNNRIPQLQAAVDAGTCVNEKDNKGKTPLYLAVEYNSLEAAKILVEAGAVINASCEGTSSQRKLKTKLLPGGSTLETTLHEAVRRSNLPMIEYLLSKGASMKIRNSVGKTAEDLAKNDPKAKKIMEKFKTEQRALQPGKGKLIHFSLKLNFSVILPPKSRIYFVQLIDEKMLSDSEKRKLPGKINVRFPLFFRFILKLSFQLIGSDMNTQTHVVVAVDPKTRVLNINKDHIGEVLRAIVKPGMIVSHDWLKACITDSSKVDDDYSYLVRKVRWMESQIFENTIEIWKKTITKMQPGLFAGCKFYIPKPKYNFLDRPTLIEIVRSGGGQASARDTLLNEKDPAPYHNSRLKPNFVIYSLTHDIGEKFRDCAKYNLVSEQWFIEAILSCSISTPPH</sequence>
<dbReference type="OMA" id="WLIEAIL"/>
<keyword evidence="1" id="KW-0479">Metal-binding</keyword>
<protein>
    <submittedName>
        <fullName evidence="9">CRE-BRD-1 protein</fullName>
    </submittedName>
</protein>
<evidence type="ECO:0000313" key="10">
    <source>
        <dbReference type="Proteomes" id="UP000008281"/>
    </source>
</evidence>
<dbReference type="PANTHER" id="PTHR22956">
    <property type="entry name" value="ANKYRIN REPEAT-CONTAINING PROTEIN F37A4.4-RELATED-RELATED"/>
    <property type="match status" value="1"/>
</dbReference>
<dbReference type="InterPro" id="IPR001841">
    <property type="entry name" value="Znf_RING"/>
</dbReference>
<dbReference type="SMART" id="SM00248">
    <property type="entry name" value="ANK"/>
    <property type="match status" value="2"/>
</dbReference>
<feature type="compositionally biased region" description="Low complexity" evidence="6">
    <location>
        <begin position="181"/>
        <end position="191"/>
    </location>
</feature>
<dbReference type="Pfam" id="PF00023">
    <property type="entry name" value="Ank"/>
    <property type="match status" value="1"/>
</dbReference>
<evidence type="ECO:0000259" key="8">
    <source>
        <dbReference type="PROSITE" id="PS50172"/>
    </source>
</evidence>
<dbReference type="InterPro" id="IPR036770">
    <property type="entry name" value="Ankyrin_rpt-contain_sf"/>
</dbReference>
<proteinExistence type="predicted"/>
<evidence type="ECO:0000256" key="3">
    <source>
        <dbReference type="ARBA" id="ARBA00022833"/>
    </source>
</evidence>
<dbReference type="Gene3D" id="3.30.40.10">
    <property type="entry name" value="Zinc/RING finger domain, C3HC4 (zinc finger)"/>
    <property type="match status" value="1"/>
</dbReference>
<keyword evidence="3" id="KW-0862">Zinc</keyword>
<feature type="region of interest" description="Disordered" evidence="6">
    <location>
        <begin position="181"/>
        <end position="202"/>
    </location>
</feature>
<dbReference type="STRING" id="31234.E3MCJ8"/>
<keyword evidence="4" id="KW-0040">ANK repeat</keyword>
<evidence type="ECO:0000256" key="4">
    <source>
        <dbReference type="PROSITE-ProRule" id="PRU00023"/>
    </source>
</evidence>
<gene>
    <name evidence="9" type="primary">Cre-brd-1</name>
    <name evidence="9" type="ORF">CRE_20289</name>
</gene>
<feature type="domain" description="BRCT" evidence="8">
    <location>
        <begin position="661"/>
        <end position="752"/>
    </location>
</feature>
<dbReference type="PROSITE" id="PS00518">
    <property type="entry name" value="ZF_RING_1"/>
    <property type="match status" value="1"/>
</dbReference>
<dbReference type="eggNOG" id="KOG4362">
    <property type="taxonomic scope" value="Eukaryota"/>
</dbReference>
<dbReference type="PROSITE" id="PS50088">
    <property type="entry name" value="ANK_REPEAT"/>
    <property type="match status" value="2"/>
</dbReference>
<feature type="repeat" description="ANK" evidence="4">
    <location>
        <begin position="392"/>
        <end position="424"/>
    </location>
</feature>
<dbReference type="Pfam" id="PF12796">
    <property type="entry name" value="Ank_2"/>
    <property type="match status" value="1"/>
</dbReference>
<name>E3MCJ8_CAERE</name>
<dbReference type="Gene3D" id="1.25.40.20">
    <property type="entry name" value="Ankyrin repeat-containing domain"/>
    <property type="match status" value="1"/>
</dbReference>
<evidence type="ECO:0000259" key="7">
    <source>
        <dbReference type="PROSITE" id="PS50089"/>
    </source>
</evidence>
<dbReference type="GO" id="GO:0016567">
    <property type="term" value="P:protein ubiquitination"/>
    <property type="evidence" value="ECO:0007669"/>
    <property type="project" value="EnsemblMetazoa"/>
</dbReference>